<dbReference type="PANTHER" id="PTHR33452:SF1">
    <property type="entry name" value="INNER MEMBRANE PROTEIN YPHA-RELATED"/>
    <property type="match status" value="1"/>
</dbReference>
<dbReference type="Pfam" id="PF07681">
    <property type="entry name" value="DoxX"/>
    <property type="match status" value="1"/>
</dbReference>
<dbReference type="GO" id="GO:0005886">
    <property type="term" value="C:plasma membrane"/>
    <property type="evidence" value="ECO:0007669"/>
    <property type="project" value="UniProtKB-SubCell"/>
</dbReference>
<dbReference type="OrthoDB" id="346004at2"/>
<protein>
    <submittedName>
        <fullName evidence="8">Putative oxidoreductase</fullName>
    </submittedName>
</protein>
<dbReference type="EMBL" id="FNTL01000002">
    <property type="protein sequence ID" value="SEB34921.1"/>
    <property type="molecule type" value="Genomic_DNA"/>
</dbReference>
<evidence type="ECO:0000256" key="6">
    <source>
        <dbReference type="ARBA" id="ARBA00023136"/>
    </source>
</evidence>
<organism evidence="8 9">
    <name type="scientific">Rhodococcus jostii</name>
    <dbReference type="NCBI Taxonomy" id="132919"/>
    <lineage>
        <taxon>Bacteria</taxon>
        <taxon>Bacillati</taxon>
        <taxon>Actinomycetota</taxon>
        <taxon>Actinomycetes</taxon>
        <taxon>Mycobacteriales</taxon>
        <taxon>Nocardiaceae</taxon>
        <taxon>Rhodococcus</taxon>
    </lineage>
</organism>
<evidence type="ECO:0000256" key="1">
    <source>
        <dbReference type="ARBA" id="ARBA00004651"/>
    </source>
</evidence>
<keyword evidence="4 7" id="KW-0812">Transmembrane</keyword>
<feature type="transmembrane region" description="Helical" evidence="7">
    <location>
        <begin position="102"/>
        <end position="124"/>
    </location>
</feature>
<dbReference type="PANTHER" id="PTHR33452">
    <property type="entry name" value="OXIDOREDUCTASE CATD-RELATED"/>
    <property type="match status" value="1"/>
</dbReference>
<dbReference type="RefSeq" id="WP_073362213.1">
    <property type="nucleotide sequence ID" value="NZ_FNTL01000002.1"/>
</dbReference>
<feature type="transmembrane region" description="Helical" evidence="7">
    <location>
        <begin position="64"/>
        <end position="90"/>
    </location>
</feature>
<keyword evidence="5 7" id="KW-1133">Transmembrane helix</keyword>
<evidence type="ECO:0000256" key="5">
    <source>
        <dbReference type="ARBA" id="ARBA00022989"/>
    </source>
</evidence>
<feature type="transmembrane region" description="Helical" evidence="7">
    <location>
        <begin position="136"/>
        <end position="157"/>
    </location>
</feature>
<dbReference type="InterPro" id="IPR051907">
    <property type="entry name" value="DoxX-like_oxidoreductase"/>
</dbReference>
<proteinExistence type="inferred from homology"/>
<evidence type="ECO:0000256" key="3">
    <source>
        <dbReference type="ARBA" id="ARBA00022475"/>
    </source>
</evidence>
<evidence type="ECO:0000313" key="8">
    <source>
        <dbReference type="EMBL" id="SEB34921.1"/>
    </source>
</evidence>
<gene>
    <name evidence="8" type="ORF">SAMN04490220_0210</name>
</gene>
<sequence>MSSIGIGLLLLRICLGMTMAAHGYGKLFRGNGIAGTADWFDSIGMRPGRAHAWLTALTEVGAGLLLAIGLLTPFAAAAFVSLMIAAAWTVHRGHGFFVVADGWEYNLVLAVGALSVAVAGAGRLSVDWVIFGGNLLSGWAGFLIAGILGVAAAGGLLGTSFRPIAPQDGLELQRESA</sequence>
<evidence type="ECO:0000313" key="9">
    <source>
        <dbReference type="Proteomes" id="UP000183407"/>
    </source>
</evidence>
<keyword evidence="3" id="KW-1003">Cell membrane</keyword>
<comment type="similarity">
    <text evidence="2">Belongs to the DoxX family.</text>
</comment>
<name>A0A1H4ILH0_RHOJO</name>
<evidence type="ECO:0000256" key="7">
    <source>
        <dbReference type="SAM" id="Phobius"/>
    </source>
</evidence>
<comment type="subcellular location">
    <subcellularLocation>
        <location evidence="1">Cell membrane</location>
        <topology evidence="1">Multi-pass membrane protein</topology>
    </subcellularLocation>
</comment>
<evidence type="ECO:0000256" key="4">
    <source>
        <dbReference type="ARBA" id="ARBA00022692"/>
    </source>
</evidence>
<reference evidence="9" key="1">
    <citation type="submission" date="2016-10" db="EMBL/GenBank/DDBJ databases">
        <authorList>
            <person name="Varghese N."/>
        </authorList>
    </citation>
    <scope>NUCLEOTIDE SEQUENCE [LARGE SCALE GENOMIC DNA]</scope>
    <source>
        <strain evidence="9">DSM 44719</strain>
    </source>
</reference>
<keyword evidence="6 7" id="KW-0472">Membrane</keyword>
<dbReference type="Proteomes" id="UP000183407">
    <property type="component" value="Unassembled WGS sequence"/>
</dbReference>
<evidence type="ECO:0000256" key="2">
    <source>
        <dbReference type="ARBA" id="ARBA00006679"/>
    </source>
</evidence>
<dbReference type="InterPro" id="IPR032808">
    <property type="entry name" value="DoxX"/>
</dbReference>
<dbReference type="AlphaFoldDB" id="A0A1H4ILH0"/>
<accession>A0A1H4ILH0</accession>